<feature type="transmembrane region" description="Helical" evidence="9">
    <location>
        <begin position="270"/>
        <end position="291"/>
    </location>
</feature>
<keyword evidence="5 9" id="KW-0472">Membrane</keyword>
<keyword evidence="4 9" id="KW-1133">Transmembrane helix</keyword>
<feature type="transmembrane region" description="Helical" evidence="9">
    <location>
        <begin position="586"/>
        <end position="607"/>
    </location>
</feature>
<evidence type="ECO:0000256" key="6">
    <source>
        <dbReference type="PIRSR" id="PIRSR600175-1"/>
    </source>
</evidence>
<feature type="binding site" evidence="6">
    <location>
        <position position="51"/>
    </location>
    <ligand>
        <name>Na(+)</name>
        <dbReference type="ChEBI" id="CHEBI:29101"/>
        <label>1</label>
    </ligand>
</feature>
<evidence type="ECO:0000256" key="3">
    <source>
        <dbReference type="ARBA" id="ARBA00022692"/>
    </source>
</evidence>
<feature type="region of interest" description="Disordered" evidence="8">
    <location>
        <begin position="637"/>
        <end position="658"/>
    </location>
</feature>
<keyword evidence="3 7" id="KW-0812">Transmembrane</keyword>
<dbReference type="KEGG" id="ipu:108273185"/>
<evidence type="ECO:0000313" key="11">
    <source>
        <dbReference type="RefSeq" id="XP_017337893.2"/>
    </source>
</evidence>
<feature type="transmembrane region" description="Helical" evidence="9">
    <location>
        <begin position="424"/>
        <end position="443"/>
    </location>
</feature>
<dbReference type="CTD" id="567809"/>
<dbReference type="PANTHER" id="PTHR11616:SF233">
    <property type="entry name" value="TRANSPORTER"/>
    <property type="match status" value="1"/>
</dbReference>
<name>A0A2D0S563_ICTPU</name>
<dbReference type="GO" id="GO:0015293">
    <property type="term" value="F:symporter activity"/>
    <property type="evidence" value="ECO:0007669"/>
    <property type="project" value="UniProtKB-KW"/>
</dbReference>
<dbReference type="OrthoDB" id="6581954at2759"/>
<feature type="compositionally biased region" description="Pro residues" evidence="8">
    <location>
        <begin position="718"/>
        <end position="737"/>
    </location>
</feature>
<dbReference type="PANTHER" id="PTHR11616">
    <property type="entry name" value="SODIUM/CHLORIDE DEPENDENT TRANSPORTER"/>
    <property type="match status" value="1"/>
</dbReference>
<gene>
    <name evidence="11" type="primary">slc6a16b</name>
</gene>
<proteinExistence type="inferred from homology"/>
<feature type="transmembrane region" description="Helical" evidence="9">
    <location>
        <begin position="540"/>
        <end position="559"/>
    </location>
</feature>
<feature type="transmembrane region" description="Helical" evidence="9">
    <location>
        <begin position="221"/>
        <end position="241"/>
    </location>
</feature>
<dbReference type="NCBIfam" id="NF037979">
    <property type="entry name" value="Na_transp"/>
    <property type="match status" value="1"/>
</dbReference>
<feature type="transmembrane region" description="Helical" evidence="9">
    <location>
        <begin position="464"/>
        <end position="482"/>
    </location>
</feature>
<protein>
    <recommendedName>
        <fullName evidence="7">Transporter</fullName>
    </recommendedName>
</protein>
<feature type="transmembrane region" description="Helical" evidence="9">
    <location>
        <begin position="114"/>
        <end position="142"/>
    </location>
</feature>
<evidence type="ECO:0000256" key="5">
    <source>
        <dbReference type="ARBA" id="ARBA00023136"/>
    </source>
</evidence>
<feature type="binding site" evidence="6">
    <location>
        <position position="48"/>
    </location>
    <ligand>
        <name>Na(+)</name>
        <dbReference type="ChEBI" id="CHEBI:29101"/>
        <label>1</label>
    </ligand>
</feature>
<feature type="transmembrane region" description="Helical" evidence="9">
    <location>
        <begin position="303"/>
        <end position="324"/>
    </location>
</feature>
<evidence type="ECO:0000256" key="4">
    <source>
        <dbReference type="ARBA" id="ARBA00022989"/>
    </source>
</evidence>
<keyword evidence="6" id="KW-0479">Metal-binding</keyword>
<accession>A0A2D0S563</accession>
<keyword evidence="7" id="KW-0769">Symport</keyword>
<feature type="binding site" evidence="6">
    <location>
        <position position="436"/>
    </location>
    <ligand>
        <name>Na(+)</name>
        <dbReference type="ChEBI" id="CHEBI:29101"/>
        <label>1</label>
    </ligand>
</feature>
<dbReference type="SUPFAM" id="SSF161070">
    <property type="entry name" value="SNF-like"/>
    <property type="match status" value="1"/>
</dbReference>
<keyword evidence="10" id="KW-1185">Reference proteome</keyword>
<feature type="region of interest" description="Disordered" evidence="8">
    <location>
        <begin position="713"/>
        <end position="741"/>
    </location>
</feature>
<keyword evidence="2 7" id="KW-0813">Transport</keyword>
<dbReference type="Proteomes" id="UP000221080">
    <property type="component" value="Chromosome 1"/>
</dbReference>
<dbReference type="GO" id="GO:0005886">
    <property type="term" value="C:plasma membrane"/>
    <property type="evidence" value="ECO:0007669"/>
    <property type="project" value="TreeGrafter"/>
</dbReference>
<evidence type="ECO:0000256" key="9">
    <source>
        <dbReference type="SAM" id="Phobius"/>
    </source>
</evidence>
<dbReference type="GeneID" id="108273185"/>
<dbReference type="Pfam" id="PF00209">
    <property type="entry name" value="SNF"/>
    <property type="match status" value="1"/>
</dbReference>
<evidence type="ECO:0000256" key="8">
    <source>
        <dbReference type="SAM" id="MobiDB-lite"/>
    </source>
</evidence>
<feature type="transmembrane region" description="Helical" evidence="9">
    <location>
        <begin position="71"/>
        <end position="93"/>
    </location>
</feature>
<dbReference type="PROSITE" id="PS50267">
    <property type="entry name" value="NA_NEUROTRAN_SYMP_3"/>
    <property type="match status" value="1"/>
</dbReference>
<dbReference type="GO" id="GO:0035725">
    <property type="term" value="P:sodium ion transmembrane transport"/>
    <property type="evidence" value="ECO:0007669"/>
    <property type="project" value="TreeGrafter"/>
</dbReference>
<keyword evidence="6" id="KW-0915">Sodium</keyword>
<feature type="compositionally biased region" description="Polar residues" evidence="8">
    <location>
        <begin position="637"/>
        <end position="653"/>
    </location>
</feature>
<organism evidence="10 11">
    <name type="scientific">Ictalurus punctatus</name>
    <name type="common">Channel catfish</name>
    <name type="synonym">Silurus punctatus</name>
    <dbReference type="NCBI Taxonomy" id="7998"/>
    <lineage>
        <taxon>Eukaryota</taxon>
        <taxon>Metazoa</taxon>
        <taxon>Chordata</taxon>
        <taxon>Craniata</taxon>
        <taxon>Vertebrata</taxon>
        <taxon>Euteleostomi</taxon>
        <taxon>Actinopterygii</taxon>
        <taxon>Neopterygii</taxon>
        <taxon>Teleostei</taxon>
        <taxon>Ostariophysi</taxon>
        <taxon>Siluriformes</taxon>
        <taxon>Ictaluridae</taxon>
        <taxon>Ictalurus</taxon>
    </lineage>
</organism>
<reference evidence="10" key="1">
    <citation type="journal article" date="2016" name="Nat. Commun.">
        <title>The channel catfish genome sequence provides insights into the evolution of scale formation in teleosts.</title>
        <authorList>
            <person name="Liu Z."/>
            <person name="Liu S."/>
            <person name="Yao J."/>
            <person name="Bao L."/>
            <person name="Zhang J."/>
            <person name="Li Y."/>
            <person name="Jiang C."/>
            <person name="Sun L."/>
            <person name="Wang R."/>
            <person name="Zhang Y."/>
            <person name="Zhou T."/>
            <person name="Zeng Q."/>
            <person name="Fu Q."/>
            <person name="Gao S."/>
            <person name="Li N."/>
            <person name="Koren S."/>
            <person name="Jiang Y."/>
            <person name="Zimin A."/>
            <person name="Xu P."/>
            <person name="Phillippy A.M."/>
            <person name="Geng X."/>
            <person name="Song L."/>
            <person name="Sun F."/>
            <person name="Li C."/>
            <person name="Wang X."/>
            <person name="Chen A."/>
            <person name="Jin Y."/>
            <person name="Yuan Z."/>
            <person name="Yang Y."/>
            <person name="Tan S."/>
            <person name="Peatman E."/>
            <person name="Lu J."/>
            <person name="Qin Z."/>
            <person name="Dunham R."/>
            <person name="Li Z."/>
            <person name="Sonstegard T."/>
            <person name="Feng J."/>
            <person name="Danzmann R.G."/>
            <person name="Schroeder S."/>
            <person name="Scheffler B."/>
            <person name="Duke M.V."/>
            <person name="Ballard L."/>
            <person name="Kucuktas H."/>
            <person name="Kaltenboeck L."/>
            <person name="Liu H."/>
            <person name="Armbruster J."/>
            <person name="Xie Y."/>
            <person name="Kirby M.L."/>
            <person name="Tian Y."/>
            <person name="Flanagan M.E."/>
            <person name="Mu W."/>
            <person name="Waldbieser G.C."/>
        </authorList>
    </citation>
    <scope>NUCLEOTIDE SEQUENCE [LARGE SCALE GENOMIC DNA]</scope>
    <source>
        <strain evidence="10">SDA103</strain>
    </source>
</reference>
<dbReference type="GO" id="GO:0046872">
    <property type="term" value="F:metal ion binding"/>
    <property type="evidence" value="ECO:0007669"/>
    <property type="project" value="UniProtKB-KW"/>
</dbReference>
<dbReference type="AlphaFoldDB" id="A0A2D0S563"/>
<evidence type="ECO:0000313" key="10">
    <source>
        <dbReference type="Proteomes" id="UP000221080"/>
    </source>
</evidence>
<dbReference type="RefSeq" id="XP_017337893.2">
    <property type="nucleotide sequence ID" value="XM_017482404.3"/>
</dbReference>
<reference evidence="11" key="2">
    <citation type="submission" date="2025-08" db="UniProtKB">
        <authorList>
            <consortium name="RefSeq"/>
        </authorList>
    </citation>
    <scope>IDENTIFICATION</scope>
    <source>
        <tissue evidence="11">Blood</tissue>
    </source>
</reference>
<comment type="similarity">
    <text evidence="7">Belongs to the sodium:neurotransmitter symporter (SNF) (TC 2.A.22) family.</text>
</comment>
<evidence type="ECO:0000256" key="2">
    <source>
        <dbReference type="ARBA" id="ARBA00022448"/>
    </source>
</evidence>
<evidence type="ECO:0000256" key="1">
    <source>
        <dbReference type="ARBA" id="ARBA00004141"/>
    </source>
</evidence>
<feature type="transmembrane region" description="Helical" evidence="9">
    <location>
        <begin position="192"/>
        <end position="212"/>
    </location>
</feature>
<dbReference type="InterPro" id="IPR000175">
    <property type="entry name" value="Na/ntran_symport"/>
</dbReference>
<feature type="binding site" evidence="6">
    <location>
        <position position="55"/>
    </location>
    <ligand>
        <name>Na(+)</name>
        <dbReference type="ChEBI" id="CHEBI:29101"/>
        <label>1</label>
    </ligand>
</feature>
<dbReference type="GO" id="GO:0006865">
    <property type="term" value="P:amino acid transport"/>
    <property type="evidence" value="ECO:0007669"/>
    <property type="project" value="TreeGrafter"/>
</dbReference>
<sequence length="752" mass="82891">MSSEKPPLPEDGVEVGQVVGPVEVPDAPLDRVRDGWDSKVEYFLAQVGFSVGLGNVWRFPYLCHQNGGGAFLLLYVLLMVVVGVPLFFLELAVGQSIRQGSIGVWRHISPKLVGIGYSSCVVCFFVALYYNVIIAWSIFYLFKSFQSPLPWENCPKEGNTTVPECDASSPTSYFWFRKALDITDSIDDKGEFNLIITGCLALAWLVVCLAMFKGIKSSGKVMYFSSVFPYLVLLCFLIRGLTLDGAAEGLKYMFSPKLEIWGDVQVWRQAFTQVFFALGLGFGSIIAYSSYNQRNNNCHRDAYTVSTINFLTSILASLVVFSVLGFRAKSFTKTCISKNLKLLSEAISSSVTLPPLLINITEADSVSVEMYKHWYEVQGNQLNLTGYSISNCSLEDVMNKGVEGTGLAFIAFTEAMTRFPASPFWSALFFLMLINLGLSTMFGTMEGILTPLSDTFSSLRNHKLIFTVCSCVLAFVIGLLFTQRCGNYFVVMFDDYSATLPLIIVVVFQTVSIAWVYGADRFLEDIRQMLGRPVCVVYKFLWKYVCLLAMLTLLAASLLKMCLKRPQYTAWNRDTASEVKLAYPDWALAMLSTLIIIAVLPVPLGYAHTMLKQRFSQSALDTEARYAPCSTVDTDSAPLSTLQNADLNPTSSPLAEDGYRLLPQTGEEEDSSVDMGGLSPPVFHSCGRMDGWMGRGGGGGVSYGSLSDTPSIITVPPALSPPPLASPFPPPRPPRPAPLRTISAQELQKNFL</sequence>
<feature type="transmembrane region" description="Helical" evidence="9">
    <location>
        <begin position="502"/>
        <end position="519"/>
    </location>
</feature>
<dbReference type="InterPro" id="IPR037272">
    <property type="entry name" value="SNS_sf"/>
</dbReference>
<dbReference type="PROSITE" id="PS00610">
    <property type="entry name" value="NA_NEUROTRAN_SYMP_1"/>
    <property type="match status" value="1"/>
</dbReference>
<dbReference type="PRINTS" id="PR00176">
    <property type="entry name" value="NANEUSMPORT"/>
</dbReference>
<comment type="subcellular location">
    <subcellularLocation>
        <location evidence="1">Membrane</location>
        <topology evidence="1">Multi-pass membrane protein</topology>
    </subcellularLocation>
</comment>
<dbReference type="PROSITE" id="PS00754">
    <property type="entry name" value="NA_NEUROTRAN_SYMP_2"/>
    <property type="match status" value="1"/>
</dbReference>
<evidence type="ECO:0000256" key="7">
    <source>
        <dbReference type="RuleBase" id="RU003732"/>
    </source>
</evidence>
<feature type="binding site" evidence="6">
    <location>
        <position position="309"/>
    </location>
    <ligand>
        <name>Na(+)</name>
        <dbReference type="ChEBI" id="CHEBI:29101"/>
        <label>1</label>
    </ligand>
</feature>